<evidence type="ECO:0000313" key="2">
    <source>
        <dbReference type="Proteomes" id="UP001165136"/>
    </source>
</evidence>
<name>A0A9W6QZY5_9PSEU</name>
<dbReference type="AlphaFoldDB" id="A0A9W6QZY5"/>
<sequence length="719" mass="79341">MIIRRTLRVPAIDGPPGDGAAVARQLDATLLGVGFTASRELMEHVSGLEPGVAMDLAVRVIAAVRELVGDHVRHNSYFIGFPDDVPDTVEFWVSCLRDALARAYGVKVAKRELRARLRTLPVNLLALPWYGRYRHTYAELLAAHDELIASAQDRITVLHLGGALEQEITSLYLRLAGSVTPLGEADLAILGELAVECLDGEQPESVPVRENRAVVNVARLAAGRPLAGLDTVTDVLRVACAASAGDVSLQAPTRFRSFRRRERRALLAALDRVVADNRGKLADVTPHARRWQRLGERLHPHEHGYFPHAREVFAVARGDRKARSLAGRVELAFASGDVRRAVKLLSAAPGLLLRQLDRVLRKASPDDFGEVLTALSGALDGVSGRVLCSVREHLVNRAEPDAVRVFVNRNRRAWTTDDRRPPLDGAVVARTAGVLDAELARRLPEPARLVVDPVVLALALPLSGKASEGGFAIMPRGSVTPVRGELLRFFTYWRQATRRTDYDLSALLLGDQFEYEGHVSWTNYHDGGAYYSGDITDAANGATEFIDVPLADMRARYVVPQVNIYSGEGFDEVAESMFGFMTRDRVRRGRPFEPRTVRMRSDMRGSGRVALPVVFARGEDGSWSAKWLHLYVRGASWGNRTEVNQVSTAMLVRAVMRREYLTVRYLVELLRRKAGSYTAYQPGMSLDQPVTFVGVERPDGLPDGSEAITLDRLNELVPE</sequence>
<dbReference type="EMBL" id="BSTI01000003">
    <property type="protein sequence ID" value="GLY65067.1"/>
    <property type="molecule type" value="Genomic_DNA"/>
</dbReference>
<proteinExistence type="predicted"/>
<protein>
    <recommendedName>
        <fullName evidence="3">TerD domain-containing protein</fullName>
    </recommendedName>
</protein>
<dbReference type="Proteomes" id="UP001165136">
    <property type="component" value="Unassembled WGS sequence"/>
</dbReference>
<reference evidence="1" key="1">
    <citation type="submission" date="2023-03" db="EMBL/GenBank/DDBJ databases">
        <title>Amycolatopsis taiwanensis NBRC 103393.</title>
        <authorList>
            <person name="Ichikawa N."/>
            <person name="Sato H."/>
            <person name="Tonouchi N."/>
        </authorList>
    </citation>
    <scope>NUCLEOTIDE SEQUENCE</scope>
    <source>
        <strain evidence="1">NBRC 103393</strain>
    </source>
</reference>
<organism evidence="1 2">
    <name type="scientific">Amycolatopsis taiwanensis</name>
    <dbReference type="NCBI Taxonomy" id="342230"/>
    <lineage>
        <taxon>Bacteria</taxon>
        <taxon>Bacillati</taxon>
        <taxon>Actinomycetota</taxon>
        <taxon>Actinomycetes</taxon>
        <taxon>Pseudonocardiales</taxon>
        <taxon>Pseudonocardiaceae</taxon>
        <taxon>Amycolatopsis</taxon>
    </lineage>
</organism>
<gene>
    <name evidence="1" type="ORF">Atai01_16860</name>
</gene>
<keyword evidence="2" id="KW-1185">Reference proteome</keyword>
<evidence type="ECO:0000313" key="1">
    <source>
        <dbReference type="EMBL" id="GLY65067.1"/>
    </source>
</evidence>
<evidence type="ECO:0008006" key="3">
    <source>
        <dbReference type="Google" id="ProtNLM"/>
    </source>
</evidence>
<accession>A0A9W6QZY5</accession>
<comment type="caution">
    <text evidence="1">The sequence shown here is derived from an EMBL/GenBank/DDBJ whole genome shotgun (WGS) entry which is preliminary data.</text>
</comment>